<keyword evidence="1" id="KW-0812">Transmembrane</keyword>
<organism evidence="2">
    <name type="scientific">Amblyomma triste</name>
    <name type="common">Neotropical tick</name>
    <dbReference type="NCBI Taxonomy" id="251400"/>
    <lineage>
        <taxon>Eukaryota</taxon>
        <taxon>Metazoa</taxon>
        <taxon>Ecdysozoa</taxon>
        <taxon>Arthropoda</taxon>
        <taxon>Chelicerata</taxon>
        <taxon>Arachnida</taxon>
        <taxon>Acari</taxon>
        <taxon>Parasitiformes</taxon>
        <taxon>Ixodida</taxon>
        <taxon>Ixodoidea</taxon>
        <taxon>Ixodidae</taxon>
        <taxon>Amblyomminae</taxon>
        <taxon>Amblyomma</taxon>
    </lineage>
</organism>
<reference evidence="2" key="1">
    <citation type="submission" date="2014-03" db="EMBL/GenBank/DDBJ databases">
        <title>The sialotranscriptome of Amblyomma triste, Amblyomma parvum and Amblyomma cajennense ticks, uncovered by 454-based RNA-seq.</title>
        <authorList>
            <person name="Garcia G.R."/>
            <person name="Gardinassi L.G."/>
            <person name="Ribeiro J.M."/>
            <person name="Anatriello E."/>
            <person name="Ferreira B.R."/>
            <person name="Moreira H.N."/>
            <person name="Mafra C."/>
            <person name="Olegario M.M."/>
            <person name="Szabo P.J."/>
            <person name="Miranda-Santos I.K."/>
            <person name="Maruyama S.R."/>
        </authorList>
    </citation>
    <scope>NUCLEOTIDE SEQUENCE</scope>
    <source>
        <strain evidence="2">Mato Grasso do Sul</strain>
        <tissue evidence="2">Salivary glands</tissue>
    </source>
</reference>
<keyword evidence="1" id="KW-1133">Transmembrane helix</keyword>
<proteinExistence type="evidence at transcript level"/>
<evidence type="ECO:0000313" key="2">
    <source>
        <dbReference type="EMBL" id="JAC27615.1"/>
    </source>
</evidence>
<sequence>MASLVQLFTQHGSFFVFLSLHWAAPLQPHFIFCLSALKCQVLHMKSEYLCCFLVFLFPRTDLYINLFLVGMFSVSNLLSPFRLTVGTTAVTVSSMYREVTCVH</sequence>
<feature type="transmembrane region" description="Helical" evidence="1">
    <location>
        <begin position="49"/>
        <end position="74"/>
    </location>
</feature>
<accession>A0A023G419</accession>
<name>A0A023G419_AMBTT</name>
<feature type="transmembrane region" description="Helical" evidence="1">
    <location>
        <begin position="12"/>
        <end position="37"/>
    </location>
</feature>
<dbReference type="AlphaFoldDB" id="A0A023G419"/>
<keyword evidence="1" id="KW-0472">Membrane</keyword>
<protein>
    <submittedName>
        <fullName evidence="2">Uncharacterized protein</fullName>
    </submittedName>
</protein>
<dbReference type="EMBL" id="GBBM01007803">
    <property type="protein sequence ID" value="JAC27615.1"/>
    <property type="molecule type" value="mRNA"/>
</dbReference>
<feature type="non-terminal residue" evidence="2">
    <location>
        <position position="103"/>
    </location>
</feature>
<evidence type="ECO:0000256" key="1">
    <source>
        <dbReference type="SAM" id="Phobius"/>
    </source>
</evidence>